<protein>
    <submittedName>
        <fullName evidence="3">Retrotransposon protein, putative, ty3-gypsy subclass</fullName>
    </submittedName>
</protein>
<feature type="compositionally biased region" description="Low complexity" evidence="1">
    <location>
        <begin position="318"/>
        <end position="327"/>
    </location>
</feature>
<dbReference type="SUPFAM" id="SSF53098">
    <property type="entry name" value="Ribonuclease H-like"/>
    <property type="match status" value="1"/>
</dbReference>
<dbReference type="PROSITE" id="PS50994">
    <property type="entry name" value="INTEGRASE"/>
    <property type="match status" value="1"/>
</dbReference>
<gene>
    <name evidence="3" type="ORF">Tco_0627755</name>
</gene>
<organism evidence="3 4">
    <name type="scientific">Tanacetum coccineum</name>
    <dbReference type="NCBI Taxonomy" id="301880"/>
    <lineage>
        <taxon>Eukaryota</taxon>
        <taxon>Viridiplantae</taxon>
        <taxon>Streptophyta</taxon>
        <taxon>Embryophyta</taxon>
        <taxon>Tracheophyta</taxon>
        <taxon>Spermatophyta</taxon>
        <taxon>Magnoliopsida</taxon>
        <taxon>eudicotyledons</taxon>
        <taxon>Gunneridae</taxon>
        <taxon>Pentapetalae</taxon>
        <taxon>asterids</taxon>
        <taxon>campanulids</taxon>
        <taxon>Asterales</taxon>
        <taxon>Asteraceae</taxon>
        <taxon>Asteroideae</taxon>
        <taxon>Anthemideae</taxon>
        <taxon>Anthemidinae</taxon>
        <taxon>Tanacetum</taxon>
    </lineage>
</organism>
<dbReference type="InterPro" id="IPR036397">
    <property type="entry name" value="RNaseH_sf"/>
</dbReference>
<dbReference type="PANTHER" id="PTHR46148">
    <property type="entry name" value="CHROMO DOMAIN-CONTAINING PROTEIN"/>
    <property type="match status" value="1"/>
</dbReference>
<name>A0ABQ4WNI0_9ASTR</name>
<accession>A0ABQ4WNI0</accession>
<dbReference type="Proteomes" id="UP001151760">
    <property type="component" value="Unassembled WGS sequence"/>
</dbReference>
<feature type="region of interest" description="Disordered" evidence="1">
    <location>
        <begin position="318"/>
        <end position="373"/>
    </location>
</feature>
<dbReference type="InterPro" id="IPR001584">
    <property type="entry name" value="Integrase_cat-core"/>
</dbReference>
<evidence type="ECO:0000256" key="1">
    <source>
        <dbReference type="SAM" id="MobiDB-lite"/>
    </source>
</evidence>
<reference evidence="3" key="1">
    <citation type="journal article" date="2022" name="Int. J. Mol. Sci.">
        <title>Draft Genome of Tanacetum Coccineum: Genomic Comparison of Closely Related Tanacetum-Family Plants.</title>
        <authorList>
            <person name="Yamashiro T."/>
            <person name="Shiraishi A."/>
            <person name="Nakayama K."/>
            <person name="Satake H."/>
        </authorList>
    </citation>
    <scope>NUCLEOTIDE SEQUENCE</scope>
</reference>
<sequence>MKKDIALYVSKCLTCSKVKAEHQKSSGLLQQPEIPEWKWERIAMDFITKLPRTSSGHDSIWVIADRLTKSAHFLPIRKDFKMDILARLYLNEIVARHGVPISIISDRDSRFTSRFWKSMQDTLGTRLDISAAYHPQTDKASIKDQLKAARDRQKSYADKRREPLEFSVCDHVLLKVSHWKGVVRFGKKGKVAPRFVGPFEIIERIGPVTYRLRLTQELSSIHNTFHVSNLKKCLADPTLHVPLEEIQVDAKLNFVEEPVEILGREIKKLKRSIIPIVKVRWNSKRGPEFTWEREDQMKLKYYSSLFKIMPLMMTTRNAGRQTAAARGGRTGGQTGRRGGRTREQTGRCGGQTSERGDRGSGRGNRPKGGVDEVPNFSTVITQQLQDLLPTIVTQVGDHINNQGINGSRSDNAVDDSIHEVDKNVNVNNGQSGCSYKEFAACKLKEFDGKGGKVAYTRWVEKMEAVHDISGCRDHQKVKYIVDSMTEKALTWWNSEVHTKGREALMKEEYCPSNEMQKLETEFWNHAMVGASHLAYTDRFHKLSRLVPHLVTDEELRIEDPLRYVKHYLSIVDNIQADGATRDTSRLKKQKNDDEDERLLSIFKQIHINLPFLETMIHMPKGAKVLKDLLWHKEKLEKAASSVKLSEECSAIIQRSLSQKEGDPGSFILPYEEEDSNKALAVSFYPRTEPVEPLEWKVPDNRLKPSSIEPPKLELNELPKHLEYAFLQEDNQFQVVISLTLSTDEKTRLLEVLRNHKGAIAWSITDIKGIDSSFCTHKILMEDEFKPSVQPQRRVNPNIKEVVKKEVIKLLDAGLIYPISDSPWVSPVQVVPKKGGMTVVKNEKDELIPRVSTTII</sequence>
<evidence type="ECO:0000313" key="4">
    <source>
        <dbReference type="Proteomes" id="UP001151760"/>
    </source>
</evidence>
<dbReference type="PANTHER" id="PTHR46148:SF59">
    <property type="entry name" value="NUCLEOTIDYLTRANSFERASE, RIBONUCLEASE H"/>
    <property type="match status" value="1"/>
</dbReference>
<feature type="domain" description="Integrase catalytic" evidence="2">
    <location>
        <begin position="31"/>
        <end position="138"/>
    </location>
</feature>
<dbReference type="SUPFAM" id="SSF56672">
    <property type="entry name" value="DNA/RNA polymerases"/>
    <property type="match status" value="1"/>
</dbReference>
<keyword evidence="4" id="KW-1185">Reference proteome</keyword>
<reference evidence="3" key="2">
    <citation type="submission" date="2022-01" db="EMBL/GenBank/DDBJ databases">
        <authorList>
            <person name="Yamashiro T."/>
            <person name="Shiraishi A."/>
            <person name="Satake H."/>
            <person name="Nakayama K."/>
        </authorList>
    </citation>
    <scope>NUCLEOTIDE SEQUENCE</scope>
</reference>
<dbReference type="InterPro" id="IPR056924">
    <property type="entry name" value="SH3_Tf2-1"/>
</dbReference>
<evidence type="ECO:0000259" key="2">
    <source>
        <dbReference type="PROSITE" id="PS50994"/>
    </source>
</evidence>
<evidence type="ECO:0000313" key="3">
    <source>
        <dbReference type="EMBL" id="GJS54393.1"/>
    </source>
</evidence>
<dbReference type="Gene3D" id="3.10.10.10">
    <property type="entry name" value="HIV Type 1 Reverse Transcriptase, subunit A, domain 1"/>
    <property type="match status" value="1"/>
</dbReference>
<dbReference type="EMBL" id="BQNB010008794">
    <property type="protein sequence ID" value="GJS54393.1"/>
    <property type="molecule type" value="Genomic_DNA"/>
</dbReference>
<dbReference type="Gene3D" id="3.30.420.10">
    <property type="entry name" value="Ribonuclease H-like superfamily/Ribonuclease H"/>
    <property type="match status" value="1"/>
</dbReference>
<dbReference type="Pfam" id="PF24626">
    <property type="entry name" value="SH3_Tf2-1"/>
    <property type="match status" value="1"/>
</dbReference>
<comment type="caution">
    <text evidence="3">The sequence shown here is derived from an EMBL/GenBank/DDBJ whole genome shotgun (WGS) entry which is preliminary data.</text>
</comment>
<dbReference type="InterPro" id="IPR043502">
    <property type="entry name" value="DNA/RNA_pol_sf"/>
</dbReference>
<dbReference type="InterPro" id="IPR012337">
    <property type="entry name" value="RNaseH-like_sf"/>
</dbReference>
<proteinExistence type="predicted"/>